<dbReference type="Gene3D" id="3.90.226.10">
    <property type="entry name" value="2-enoyl-CoA Hydratase, Chain A, domain 1"/>
    <property type="match status" value="1"/>
</dbReference>
<dbReference type="GO" id="GO:0003824">
    <property type="term" value="F:catalytic activity"/>
    <property type="evidence" value="ECO:0007669"/>
    <property type="project" value="UniProtKB-ARBA"/>
</dbReference>
<sequence>MSGFPETVTLDLEPDGGWLTVWFNEPERRNPLSPARAADLLALAGALENRRDIRGLTFRGRDAMFSAGADLAALKRLGQAGRDEIEALSREGARMYRALADLPQFTVAVIEGAAMGGGLGLACTADLVIATPDARLALSEARVGLVAAQIAPFVVARAGMTAARRLMLTGEAMDATAACAAGLVDRVVPAAAIEAEIGGLRAKLRKAAPEAVVATKRLLQGLPALSAAQAVDAAAKTFADAILSDDGREGMASFFDKRPAGWTAKPC</sequence>
<dbReference type="PANTHER" id="PTHR42964">
    <property type="entry name" value="ENOYL-COA HYDRATASE"/>
    <property type="match status" value="1"/>
</dbReference>
<dbReference type="InterPro" id="IPR001753">
    <property type="entry name" value="Enoyl-CoA_hydra/iso"/>
</dbReference>
<evidence type="ECO:0000313" key="2">
    <source>
        <dbReference type="EMBL" id="PHP65942.1"/>
    </source>
</evidence>
<dbReference type="SUPFAM" id="SSF52096">
    <property type="entry name" value="ClpP/crotonase"/>
    <property type="match status" value="1"/>
</dbReference>
<evidence type="ECO:0000256" key="1">
    <source>
        <dbReference type="ARBA" id="ARBA00005254"/>
    </source>
</evidence>
<comment type="similarity">
    <text evidence="1">Belongs to the enoyl-CoA hydratase/isomerase family.</text>
</comment>
<dbReference type="EMBL" id="PDVP01000011">
    <property type="protein sequence ID" value="PHP65942.1"/>
    <property type="molecule type" value="Genomic_DNA"/>
</dbReference>
<dbReference type="Pfam" id="PF00378">
    <property type="entry name" value="ECH_1"/>
    <property type="match status" value="1"/>
</dbReference>
<dbReference type="InterPro" id="IPR029045">
    <property type="entry name" value="ClpP/crotonase-like_dom_sf"/>
</dbReference>
<dbReference type="CDD" id="cd06558">
    <property type="entry name" value="crotonase-like"/>
    <property type="match status" value="1"/>
</dbReference>
<accession>A0A2G1QKB7</accession>
<name>A0A2G1QKB7_9HYPH</name>
<dbReference type="PANTHER" id="PTHR42964:SF1">
    <property type="entry name" value="POLYKETIDE BIOSYNTHESIS ENOYL-COA HYDRATASE PKSH-RELATED"/>
    <property type="match status" value="1"/>
</dbReference>
<keyword evidence="3" id="KW-1185">Reference proteome</keyword>
<evidence type="ECO:0000313" key="3">
    <source>
        <dbReference type="Proteomes" id="UP000221168"/>
    </source>
</evidence>
<dbReference type="AlphaFoldDB" id="A0A2G1QKB7"/>
<dbReference type="RefSeq" id="WP_099307493.1">
    <property type="nucleotide sequence ID" value="NZ_PDVP01000011.1"/>
</dbReference>
<protein>
    <submittedName>
        <fullName evidence="2">Enoyl-CoA hydratase</fullName>
    </submittedName>
</protein>
<reference evidence="2 3" key="1">
    <citation type="submission" date="2017-10" db="EMBL/GenBank/DDBJ databases">
        <title>Sedimentibacterium mangrovi gen. nov., sp. nov., a novel member of family Phyllobacteriacea isolated from mangrove sediment.</title>
        <authorList>
            <person name="Liao H."/>
            <person name="Tian Y."/>
        </authorList>
    </citation>
    <scope>NUCLEOTIDE SEQUENCE [LARGE SCALE GENOMIC DNA]</scope>
    <source>
        <strain evidence="2 3">X9-2-2</strain>
    </source>
</reference>
<comment type="caution">
    <text evidence="2">The sequence shown here is derived from an EMBL/GenBank/DDBJ whole genome shotgun (WGS) entry which is preliminary data.</text>
</comment>
<gene>
    <name evidence="2" type="ORF">CSC94_16625</name>
</gene>
<dbReference type="InterPro" id="IPR051683">
    <property type="entry name" value="Enoyl-CoA_Hydratase/Isomerase"/>
</dbReference>
<dbReference type="InterPro" id="IPR014748">
    <property type="entry name" value="Enoyl-CoA_hydra_C"/>
</dbReference>
<dbReference type="OrthoDB" id="9795727at2"/>
<organism evidence="2 3">
    <name type="scientific">Zhengella mangrovi</name>
    <dbReference type="NCBI Taxonomy" id="1982044"/>
    <lineage>
        <taxon>Bacteria</taxon>
        <taxon>Pseudomonadati</taxon>
        <taxon>Pseudomonadota</taxon>
        <taxon>Alphaproteobacteria</taxon>
        <taxon>Hyphomicrobiales</taxon>
        <taxon>Notoacmeibacteraceae</taxon>
        <taxon>Zhengella</taxon>
    </lineage>
</organism>
<dbReference type="Proteomes" id="UP000221168">
    <property type="component" value="Unassembled WGS sequence"/>
</dbReference>
<dbReference type="GO" id="GO:0008300">
    <property type="term" value="P:isoprenoid catabolic process"/>
    <property type="evidence" value="ECO:0007669"/>
    <property type="project" value="TreeGrafter"/>
</dbReference>
<proteinExistence type="inferred from homology"/>
<dbReference type="Gene3D" id="1.10.12.10">
    <property type="entry name" value="Lyase 2-enoyl-coa Hydratase, Chain A, domain 2"/>
    <property type="match status" value="1"/>
</dbReference>